<dbReference type="Gene3D" id="2.60.40.10">
    <property type="entry name" value="Immunoglobulins"/>
    <property type="match status" value="1"/>
</dbReference>
<dbReference type="CDD" id="cd20745">
    <property type="entry name" value="FIX_RhsA_AHH_HNH-like"/>
    <property type="match status" value="1"/>
</dbReference>
<evidence type="ECO:0000259" key="3">
    <source>
        <dbReference type="SMART" id="SM00306"/>
    </source>
</evidence>
<dbReference type="NCBIfam" id="TIGR03696">
    <property type="entry name" value="Rhs_assc_core"/>
    <property type="match status" value="1"/>
</dbReference>
<feature type="chain" id="PRO_5046782424" evidence="2">
    <location>
        <begin position="22"/>
        <end position="3191"/>
    </location>
</feature>
<dbReference type="InterPro" id="IPR022385">
    <property type="entry name" value="Rhs_assc_core"/>
</dbReference>
<dbReference type="InterPro" id="IPR013783">
    <property type="entry name" value="Ig-like_fold"/>
</dbReference>
<evidence type="ECO:0000256" key="2">
    <source>
        <dbReference type="SAM" id="SignalP"/>
    </source>
</evidence>
<dbReference type="InterPro" id="IPR003587">
    <property type="entry name" value="Hint_dom_N"/>
</dbReference>
<organism evidence="4 5">
    <name type="scientific">Solirubrobacter deserti</name>
    <dbReference type="NCBI Taxonomy" id="2282478"/>
    <lineage>
        <taxon>Bacteria</taxon>
        <taxon>Bacillati</taxon>
        <taxon>Actinomycetota</taxon>
        <taxon>Thermoleophilia</taxon>
        <taxon>Solirubrobacterales</taxon>
        <taxon>Solirubrobacteraceae</taxon>
        <taxon>Solirubrobacter</taxon>
    </lineage>
</organism>
<keyword evidence="5" id="KW-1185">Reference proteome</keyword>
<dbReference type="InterPro" id="IPR031325">
    <property type="entry name" value="RHS_repeat"/>
</dbReference>
<dbReference type="Pfam" id="PF07591">
    <property type="entry name" value="PT-HINT"/>
    <property type="match status" value="1"/>
</dbReference>
<dbReference type="NCBIfam" id="TIGR01443">
    <property type="entry name" value="intein_Cterm"/>
    <property type="match status" value="1"/>
</dbReference>
<sequence>MALATLAGLAAIATAGAPVRAQRASETATPSSTAPAGTPTGTAPAATPTGTAPGVTPTASPTATPTRSAATPTPAPAAPIRRPKHSSEPNAVANRAASKTAFRTLSADAAGRLALDRFPGMVGPRRSVLERVGSPAESSRLQRPNAALLTDKQGETSALVSSAPVQSAVGSGRLAPVDLGWRASASGFSLKNPPREVAVGASAPDGARFKDGGIGFAPVGAPRAPGEIVGGSVFYANVASDVDYLVAPRTSGLEAMFVLRSQDSPERVALEYRLEPGLTVRAPLAPGRSAEIVRGETVIGATTPVRAVDAEDVPVTTRESVVDGKLVIEIAHRGAGLHYPILIDPTVYYIENAVGFFQPDLSAPVQGSNGYLQYYLNNQSGTAPGDWGEFRYEPPGSAYVVAAGGELYRYGAGYSESVLGLRDSGGSWVPGSPVAAPDGAVTVCVIYSCEEPESYDSPTNDLSYFSGTQAVFRMDVFAPTSWEDHIVFAPWLQVDDPDVPTLSAVTGASGGWVGTASRTVSATASDGGLGAIAFELVRNGTVLATTDRTDCTPGSPATGGWYPSCSSNWAASLSYSASLLPDGASTLGVRARDAAGHVSALQTWNVQVDRNAPTVSFSGSFANPVGSGSDIGITGTDSSGGSGIAKVHVSVDGVAKPSIDFSCSGGCWNSRTGYHSLDPASYSEGLHTITVRAEDAAGNLSTALTRNIYVVHPDGLNRGRFGLENFFAYESTPTGAGTAAHVNAANGNLVWHSTPVVNPGRGLSSVVNLTYNSQDRGAYVGSLIREGGTKVVGYSITSAGYLSGTVYGEAGHGFSLGISGLTRLNEPLRRLAGASADDPSTLGLTDVDGTYHEFWRVPNTNRFSAPAGVELAFRIYSTTDPARKFAATRPDGVTFFFDTEGYQTYITDRNNNTIRFDYERYSKVTGNVSDCNGSPSANLLCTKRVIRVVDPYGVQHGGAETAKRSLTISYRPGPTLPTGSHTLDIHDVQALAGPVGGRAGRISRIVDHAGRVTDFGYDADGYLTTLKQGEVVSPNGTPSTAHVRTTTLTYAGSGPNRQLASVIDPRGNDTTLAYETPAAPGAAGVKSVGMRSTSITNRRDHATAFSYDDPNRCFTATAPVNRDTKYCTDTVGRAVTITDELGTVTEMGWSTDNYMTRYEVAANRPEAAETEITYTRLGDPVTITDPLDRVTTLSYRFGTESGPTNGGLDDGTQYVTDLTSLRRPARGNTFLFPAPTVTFGLDNAGNVTSRTYAGLAPAQTEYGSYGLINWEEDEHDNRTSYSSYDANGMPTVVVDPRQNAGEAGYDGTWRYNYDPVGNLLAVTDPRGGTSATPGQPYTTSFVYDAFDRVRESWTPKCTDPSNDPDEGCPTKTWSHRLTEYDANGNPTRSTDAEGAHTDREFTAMDAVSFELAPAVNHHGEQDPAREKTSYDYDARENVTLVTSPEGSQSASVAGDHATAYEYDAIDRLVVEQRQSRGDAVKNLITSYAYDWRDNVVGVADPLANKVGDAKTNAASASAQRWLYRYDLADNRVDQIENPDASGGVPALRTFRTFDANNNLASVISPRGMTLTGPNGTAAEFTTTFQYDVHDDVTLITRGGQRTTAYARRDDGRITAITSPRGVASTTVAGDFQTAYTYDRNGDVATVTLPRAPGQVPSRAAKVKYGRNAVGDPIDIKDPRGNDEANGTPAPPAHYFSNRFYDTGELRWTDRPSWWTVEPGGQPEVRERTPDEWLLFDGSRPQLPQGPGDFGKVTGMPLPDLLPMAGGTELRYDGEMRLESVVDVAGKVIDLRRDDLGRIKGIEYPYKADDSSTTSVDEEVRIPAEFGFDRNGNLVMSEDGEGEQTVTEFDQFDRWVKRTSPGALTDGGDPDDDPLPTGGFLEEVTEATWDENGNQTVFENARNNATTSTYDAVDRLRSVKDPLDHVTTYDYDANGNQTCERMPRGNTSTSTTCAAGDFTTIRDYTRFDELKTVSQQAGYESEADQVLTTTFAYDLDGNQITVTAPGARRGPGGGLRTQVTERRYDGAGRPLIVIEGSKHTGDQEDAAFDDRTVTVMEYDLSGNLRRVVNPRGAPNPDNINLDNPGAALAALTNDDGSSIPPVGSNPPATAATYHATVFSLNEDNHLRSTWLPVGANSTNDSEDDVQWRSIVERDQRGRVKWIDAPYRSTTANRARTGYYYYDNGWIRESTDEYVVDPNEDDDDDGLREGAYTYDFDKRGLQVKWDAEGPRSVTRHYYPNGQLLRRIATGDDTGPRRYSYGYNRNRSTISIRQTNDGRETHSVYDVAERLTEVNEVDTNDSWDDDKDTFYDYDADDNITVRKTDGNLGTNPAYSGGKTSTFEYDSIGRERKVTVDTSNQADRITRTTWWPAGRKANVLRQNGEVCQRTYFDTQGRVTARGRTTNADERGCEHAETNYRYFEYDGNSNRKDEYRWSNATPPTRVFYNRHEYNSRNQLVWWKRGVDARPVDRPHPEADEPVVGSEVKYKLNGAGATTQIRDERANNHVIETDFDVVGYRLKTARYQDTRINNNAEQTQYFKYDSAGNLACSSSTDSSNNVDNCAGGTRLRYDGFSRLTSTEGASTDKRYEYDGLDRRDNECVRATSGCASGTTREHSYVGMTEQLSRTRDPSDSNDTVNTYDYDSALGRIGQASDDADQNRHDYHSYFTDPANGNVIGLEDPAGTIDPDDRYDLNPYGEQENPNSPSVEAGENPFRFQGHHYDGGIRAYDMQARSYLPSIGRFSTADRFEDALGDFALQSDHLTQERYAFGAGNPVNRVEFDGHRAADGDCTGMTDGKGGYRNCKARPPAPTDTPPQPNPPDHGPGSDPTNNPAQPPASPDAGKTPTGGPPPRFSLRNIGTSDSPPEGYELDRDIEDVHLTLDGLGLFPWLGEPADLANCGIYAVRGKKLDAGLSCGAAVPGLGWGATAGKWSKRGVDGAKSGAKVAVDSVPPQSAGRQLLKSCTAIGGLRSFSATTGVLMADGTLRPISQIRVGDRVMAADPLTGVRGWRRVLAVWSHDDTLVDLTIGSERLTTTEDHPFWNATDGEWQDAADLTPGDSVFTVTGERISVGGVRPESLRQGRAYNLSVEDLHTYFVGEARVLVHNDSCAVEPASDVLRYAPTHGLRAETSAYMQSLSNDELLALVNNAESREGILVTPGGKLIGGHHRVGELRRRIEGGSLDPNVKVRVETLDY</sequence>
<dbReference type="InterPro" id="IPR030934">
    <property type="entry name" value="Intein_C"/>
</dbReference>
<feature type="region of interest" description="Disordered" evidence="1">
    <location>
        <begin position="1669"/>
        <end position="1695"/>
    </location>
</feature>
<feature type="compositionally biased region" description="Basic and acidic residues" evidence="1">
    <location>
        <begin position="1673"/>
        <end position="1682"/>
    </location>
</feature>
<dbReference type="Gene3D" id="2.170.16.10">
    <property type="entry name" value="Hedgehog/Intein (Hint) domain"/>
    <property type="match status" value="1"/>
</dbReference>
<gene>
    <name evidence="4" type="ORF">OJ962_21690</name>
</gene>
<dbReference type="Proteomes" id="UP001147700">
    <property type="component" value="Unassembled WGS sequence"/>
</dbReference>
<dbReference type="CDD" id="cd00081">
    <property type="entry name" value="Hint"/>
    <property type="match status" value="1"/>
</dbReference>
<dbReference type="EMBL" id="JAPCID010000034">
    <property type="protein sequence ID" value="MDA0140131.1"/>
    <property type="molecule type" value="Genomic_DNA"/>
</dbReference>
<feature type="domain" description="Hint" evidence="3">
    <location>
        <begin position="2966"/>
        <end position="3061"/>
    </location>
</feature>
<dbReference type="Pfam" id="PF05593">
    <property type="entry name" value="RHS_repeat"/>
    <property type="match status" value="1"/>
</dbReference>
<dbReference type="PANTHER" id="PTHR32305:SF15">
    <property type="entry name" value="PROTEIN RHSA-RELATED"/>
    <property type="match status" value="1"/>
</dbReference>
<keyword evidence="2" id="KW-0732">Signal</keyword>
<dbReference type="InterPro" id="IPR050708">
    <property type="entry name" value="T6SS_VgrG/RHS"/>
</dbReference>
<feature type="signal peptide" evidence="2">
    <location>
        <begin position="1"/>
        <end position="21"/>
    </location>
</feature>
<dbReference type="NCBIfam" id="TIGR01643">
    <property type="entry name" value="YD_repeat_2x"/>
    <property type="match status" value="2"/>
</dbReference>
<dbReference type="SUPFAM" id="SSF51294">
    <property type="entry name" value="Hedgehog/intein (Hint) domain"/>
    <property type="match status" value="1"/>
</dbReference>
<evidence type="ECO:0000313" key="4">
    <source>
        <dbReference type="EMBL" id="MDA0140131.1"/>
    </source>
</evidence>
<dbReference type="PROSITE" id="PS50818">
    <property type="entry name" value="INTEIN_C_TER"/>
    <property type="match status" value="1"/>
</dbReference>
<protein>
    <submittedName>
        <fullName evidence="4">Polymorphic toxin-type HINT domain-containing protein</fullName>
    </submittedName>
</protein>
<dbReference type="PANTHER" id="PTHR32305">
    <property type="match status" value="1"/>
</dbReference>
<evidence type="ECO:0000313" key="5">
    <source>
        <dbReference type="Proteomes" id="UP001147700"/>
    </source>
</evidence>
<accession>A0ABT4RNP0</accession>
<evidence type="ECO:0000256" key="1">
    <source>
        <dbReference type="SAM" id="MobiDB-lite"/>
    </source>
</evidence>
<dbReference type="InterPro" id="IPR036844">
    <property type="entry name" value="Hint_dom_sf"/>
</dbReference>
<feature type="compositionally biased region" description="Low complexity" evidence="1">
    <location>
        <begin position="27"/>
        <end position="72"/>
    </location>
</feature>
<feature type="region of interest" description="Disordered" evidence="1">
    <location>
        <begin position="13"/>
        <end position="95"/>
    </location>
</feature>
<comment type="caution">
    <text evidence="4">The sequence shown here is derived from an EMBL/GenBank/DDBJ whole genome shotgun (WGS) entry which is preliminary data.</text>
</comment>
<feature type="compositionally biased region" description="Pro residues" evidence="1">
    <location>
        <begin position="2804"/>
        <end position="2819"/>
    </location>
</feature>
<dbReference type="InterPro" id="IPR006530">
    <property type="entry name" value="YD"/>
</dbReference>
<dbReference type="Gene3D" id="2.180.10.10">
    <property type="entry name" value="RHS repeat-associated core"/>
    <property type="match status" value="5"/>
</dbReference>
<proteinExistence type="predicted"/>
<dbReference type="SMART" id="SM00306">
    <property type="entry name" value="HintN"/>
    <property type="match status" value="1"/>
</dbReference>
<name>A0ABT4RNP0_9ACTN</name>
<feature type="region of interest" description="Disordered" evidence="1">
    <location>
        <begin position="2776"/>
        <end position="2865"/>
    </location>
</feature>
<reference evidence="4" key="1">
    <citation type="submission" date="2022-10" db="EMBL/GenBank/DDBJ databases">
        <title>The WGS of Solirubrobacter sp. CPCC 204708.</title>
        <authorList>
            <person name="Jiang Z."/>
        </authorList>
    </citation>
    <scope>NUCLEOTIDE SEQUENCE</scope>
    <source>
        <strain evidence="4">CPCC 204708</strain>
    </source>
</reference>